<sequence>MRKEKGLSFTLEQLKAFIAVAETKSYSSGARKINRDRTTVREHIDNLQIALNAELIIRNGHNVMLTDLGRQYLRGASSIMFSVYKFEDFISNLNKFESQKSEYKISISQCVPNNYIVHVNKEIGDKFPNCNIKWVNKNNYEAREGVKKGIYDLAISRMVVDQVRYIPPSGLDGCYLGSIAMNIYTGSNSPLNKKKRMSFPDFINDTMYTLSDRFDEGEVEKCIYSLRHIQLVSYEQIITSILAGEGWAFLPEALCHSLVQNGQLIKLKTTFMNTSMNINHVLVKKAANTDTITNFLIDTFKGLYQHKQ</sequence>
<dbReference type="SUPFAM" id="SSF53850">
    <property type="entry name" value="Periplasmic binding protein-like II"/>
    <property type="match status" value="1"/>
</dbReference>
<organism evidence="6 7">
    <name type="scientific">Vibrio zhanjiangensis</name>
    <dbReference type="NCBI Taxonomy" id="1046128"/>
    <lineage>
        <taxon>Bacteria</taxon>
        <taxon>Pseudomonadati</taxon>
        <taxon>Pseudomonadota</taxon>
        <taxon>Gammaproteobacteria</taxon>
        <taxon>Vibrionales</taxon>
        <taxon>Vibrionaceae</taxon>
        <taxon>Vibrio</taxon>
    </lineage>
</organism>
<dbReference type="InterPro" id="IPR036388">
    <property type="entry name" value="WH-like_DNA-bd_sf"/>
</dbReference>
<dbReference type="InterPro" id="IPR005119">
    <property type="entry name" value="LysR_subst-bd"/>
</dbReference>
<comment type="caution">
    <text evidence="6">The sequence shown here is derived from an EMBL/GenBank/DDBJ whole genome shotgun (WGS) entry which is preliminary data.</text>
</comment>
<keyword evidence="7" id="KW-1185">Reference proteome</keyword>
<evidence type="ECO:0000256" key="1">
    <source>
        <dbReference type="ARBA" id="ARBA00009437"/>
    </source>
</evidence>
<feature type="domain" description="HTH lysR-type" evidence="5">
    <location>
        <begin position="9"/>
        <end position="66"/>
    </location>
</feature>
<dbReference type="Pfam" id="PF00126">
    <property type="entry name" value="HTH_1"/>
    <property type="match status" value="1"/>
</dbReference>
<gene>
    <name evidence="6" type="ORF">GCM10007938_00430</name>
</gene>
<dbReference type="Pfam" id="PF03466">
    <property type="entry name" value="LysR_substrate"/>
    <property type="match status" value="1"/>
</dbReference>
<name>A0ABQ6ESY2_9VIBR</name>
<evidence type="ECO:0000256" key="3">
    <source>
        <dbReference type="ARBA" id="ARBA00023125"/>
    </source>
</evidence>
<dbReference type="EMBL" id="BSPW01000001">
    <property type="protein sequence ID" value="GLT16267.1"/>
    <property type="molecule type" value="Genomic_DNA"/>
</dbReference>
<keyword evidence="4" id="KW-0804">Transcription</keyword>
<reference evidence="7" key="1">
    <citation type="journal article" date="2019" name="Int. J. Syst. Evol. Microbiol.">
        <title>The Global Catalogue of Microorganisms (GCM) 10K type strain sequencing project: providing services to taxonomists for standard genome sequencing and annotation.</title>
        <authorList>
            <consortium name="The Broad Institute Genomics Platform"/>
            <consortium name="The Broad Institute Genome Sequencing Center for Infectious Disease"/>
            <person name="Wu L."/>
            <person name="Ma J."/>
        </authorList>
    </citation>
    <scope>NUCLEOTIDE SEQUENCE [LARGE SCALE GENOMIC DNA]</scope>
    <source>
        <strain evidence="7">NBRC 108723</strain>
    </source>
</reference>
<dbReference type="SUPFAM" id="SSF46785">
    <property type="entry name" value="Winged helix' DNA-binding domain"/>
    <property type="match status" value="1"/>
</dbReference>
<dbReference type="PROSITE" id="PS50931">
    <property type="entry name" value="HTH_LYSR"/>
    <property type="match status" value="1"/>
</dbReference>
<dbReference type="RefSeq" id="WP_284190202.1">
    <property type="nucleotide sequence ID" value="NZ_BSPW01000001.1"/>
</dbReference>
<dbReference type="Proteomes" id="UP001157138">
    <property type="component" value="Unassembled WGS sequence"/>
</dbReference>
<dbReference type="InterPro" id="IPR036390">
    <property type="entry name" value="WH_DNA-bd_sf"/>
</dbReference>
<accession>A0ABQ6ESY2</accession>
<evidence type="ECO:0000313" key="7">
    <source>
        <dbReference type="Proteomes" id="UP001157138"/>
    </source>
</evidence>
<keyword evidence="3" id="KW-0238">DNA-binding</keyword>
<proteinExistence type="inferred from homology"/>
<comment type="similarity">
    <text evidence="1">Belongs to the LysR transcriptional regulatory family.</text>
</comment>
<dbReference type="PANTHER" id="PTHR30126:SF91">
    <property type="entry name" value="LYSR FAMILY TRANSCRIPTIONAL REGULATOR"/>
    <property type="match status" value="1"/>
</dbReference>
<evidence type="ECO:0000259" key="5">
    <source>
        <dbReference type="PROSITE" id="PS50931"/>
    </source>
</evidence>
<evidence type="ECO:0000256" key="2">
    <source>
        <dbReference type="ARBA" id="ARBA00023015"/>
    </source>
</evidence>
<dbReference type="PANTHER" id="PTHR30126">
    <property type="entry name" value="HTH-TYPE TRANSCRIPTIONAL REGULATOR"/>
    <property type="match status" value="1"/>
</dbReference>
<evidence type="ECO:0000313" key="6">
    <source>
        <dbReference type="EMBL" id="GLT16267.1"/>
    </source>
</evidence>
<dbReference type="Gene3D" id="1.10.10.10">
    <property type="entry name" value="Winged helix-like DNA-binding domain superfamily/Winged helix DNA-binding domain"/>
    <property type="match status" value="1"/>
</dbReference>
<evidence type="ECO:0000256" key="4">
    <source>
        <dbReference type="ARBA" id="ARBA00023163"/>
    </source>
</evidence>
<keyword evidence="2" id="KW-0805">Transcription regulation</keyword>
<dbReference type="Gene3D" id="3.40.190.290">
    <property type="match status" value="1"/>
</dbReference>
<protein>
    <submittedName>
        <fullName evidence="6">LysR family transcriptional regulator</fullName>
    </submittedName>
</protein>
<dbReference type="InterPro" id="IPR000847">
    <property type="entry name" value="LysR_HTH_N"/>
</dbReference>